<proteinExistence type="predicted"/>
<accession>A0ABW1IZX6</accession>
<evidence type="ECO:0000256" key="1">
    <source>
        <dbReference type="SAM" id="SignalP"/>
    </source>
</evidence>
<keyword evidence="1" id="KW-0732">Signal</keyword>
<feature type="signal peptide" evidence="1">
    <location>
        <begin position="1"/>
        <end position="26"/>
    </location>
</feature>
<protein>
    <recommendedName>
        <fullName evidence="4">Secreted protein</fullName>
    </recommendedName>
</protein>
<evidence type="ECO:0000313" key="3">
    <source>
        <dbReference type="Proteomes" id="UP001596302"/>
    </source>
</evidence>
<comment type="caution">
    <text evidence="2">The sequence shown here is derived from an EMBL/GenBank/DDBJ whole genome shotgun (WGS) entry which is preliminary data.</text>
</comment>
<feature type="chain" id="PRO_5045417959" description="Secreted protein" evidence="1">
    <location>
        <begin position="27"/>
        <end position="424"/>
    </location>
</feature>
<reference evidence="3" key="1">
    <citation type="journal article" date="2019" name="Int. J. Syst. Evol. Microbiol.">
        <title>The Global Catalogue of Microorganisms (GCM) 10K type strain sequencing project: providing services to taxonomists for standard genome sequencing and annotation.</title>
        <authorList>
            <consortium name="The Broad Institute Genomics Platform"/>
            <consortium name="The Broad Institute Genome Sequencing Center for Infectious Disease"/>
            <person name="Wu L."/>
            <person name="Ma J."/>
        </authorList>
    </citation>
    <scope>NUCLEOTIDE SEQUENCE [LARGE SCALE GENOMIC DNA]</scope>
    <source>
        <strain evidence="3">CCM 8391</strain>
    </source>
</reference>
<evidence type="ECO:0000313" key="2">
    <source>
        <dbReference type="EMBL" id="MFC5994028.1"/>
    </source>
</evidence>
<keyword evidence="3" id="KW-1185">Reference proteome</keyword>
<dbReference type="EMBL" id="JBHSQW010000014">
    <property type="protein sequence ID" value="MFC5994028.1"/>
    <property type="molecule type" value="Genomic_DNA"/>
</dbReference>
<dbReference type="RefSeq" id="WP_379584058.1">
    <property type="nucleotide sequence ID" value="NZ_JBHSQW010000014.1"/>
</dbReference>
<evidence type="ECO:0008006" key="4">
    <source>
        <dbReference type="Google" id="ProtNLM"/>
    </source>
</evidence>
<name>A0ABW1IZX6_9PSEU</name>
<sequence>MWTRLRTALLLAVTAVLVAGVAPAHAAAPALTTWVSDLRSGEAAGVRTRADAVVLDQRTARRTPPGALRGMAGPTRLTEGAADPDPAALASTGFLTLAPHALVRPTDRVDSLVAADLPPGSAVTVDVRGRTAGGNWTEWVPSTATATTYRNTAATAQLPEPASEVQSRLVLTGTPDARPLVRDLRQTAHPTSETTARRVPRTALSYRVFATREGLVGGTTANGHVITERDHFVALPSRRALSPRGTSDYSVKVCAANGRCAFAPVWDVGPWNTRDDYWNPPDVRQNWADLPQGLPEAQAAYRNGYNGGKDQFGRTVVNPAGIDLADGLFWDALGLRDNAWVTVDYLWTGPARTSAVTATQNVPVRAAPSPDAEIVGTAVPNAGVPVHCILGTGSKAWLRIGIAQFVPASAVPGAGAARACPAAR</sequence>
<gene>
    <name evidence="2" type="ORF">ACFQE5_07365</name>
</gene>
<dbReference type="Proteomes" id="UP001596302">
    <property type="component" value="Unassembled WGS sequence"/>
</dbReference>
<organism evidence="2 3">
    <name type="scientific">Pseudonocardia hispaniensis</name>
    <dbReference type="NCBI Taxonomy" id="904933"/>
    <lineage>
        <taxon>Bacteria</taxon>
        <taxon>Bacillati</taxon>
        <taxon>Actinomycetota</taxon>
        <taxon>Actinomycetes</taxon>
        <taxon>Pseudonocardiales</taxon>
        <taxon>Pseudonocardiaceae</taxon>
        <taxon>Pseudonocardia</taxon>
    </lineage>
</organism>